<dbReference type="GO" id="GO:0008289">
    <property type="term" value="F:lipid binding"/>
    <property type="evidence" value="ECO:0007669"/>
    <property type="project" value="UniProtKB-KW"/>
</dbReference>
<protein>
    <submittedName>
        <fullName evidence="2">DegV family protein</fullName>
    </submittedName>
</protein>
<dbReference type="NCBIfam" id="TIGR00762">
    <property type="entry name" value="DegV"/>
    <property type="match status" value="1"/>
</dbReference>
<dbReference type="RefSeq" id="WP_154530847.1">
    <property type="nucleotide sequence ID" value="NZ_VULX01000006.1"/>
</dbReference>
<comment type="caution">
    <text evidence="2">The sequence shown here is derived from an EMBL/GenBank/DDBJ whole genome shotgun (WGS) entry which is preliminary data.</text>
</comment>
<gene>
    <name evidence="2" type="ORF">FYJ33_06005</name>
</gene>
<reference evidence="2 3" key="1">
    <citation type="submission" date="2019-08" db="EMBL/GenBank/DDBJ databases">
        <title>In-depth cultivation of the pig gut microbiome towards novel bacterial diversity and tailored functional studies.</title>
        <authorList>
            <person name="Wylensek D."/>
            <person name="Hitch T.C.A."/>
            <person name="Clavel T."/>
        </authorList>
    </citation>
    <scope>NUCLEOTIDE SEQUENCE [LARGE SCALE GENOMIC DNA]</scope>
    <source>
        <strain evidence="2 3">WCA-383-APC-5B</strain>
    </source>
</reference>
<dbReference type="Gene3D" id="3.40.50.10170">
    <property type="match status" value="1"/>
</dbReference>
<proteinExistence type="predicted"/>
<dbReference type="PROSITE" id="PS51482">
    <property type="entry name" value="DEGV"/>
    <property type="match status" value="1"/>
</dbReference>
<dbReference type="Gene3D" id="3.30.1180.10">
    <property type="match status" value="1"/>
</dbReference>
<organism evidence="2 3">
    <name type="scientific">Inconstantimicrobium porci</name>
    <dbReference type="NCBI Taxonomy" id="2652291"/>
    <lineage>
        <taxon>Bacteria</taxon>
        <taxon>Bacillati</taxon>
        <taxon>Bacillota</taxon>
        <taxon>Clostridia</taxon>
        <taxon>Eubacteriales</taxon>
        <taxon>Clostridiaceae</taxon>
        <taxon>Inconstantimicrobium</taxon>
    </lineage>
</organism>
<name>A0A7X2MXM7_9CLOT</name>
<dbReference type="InterPro" id="IPR043168">
    <property type="entry name" value="DegV_C"/>
</dbReference>
<dbReference type="InterPro" id="IPR050270">
    <property type="entry name" value="DegV_domain_contain"/>
</dbReference>
<dbReference type="PANTHER" id="PTHR33434:SF2">
    <property type="entry name" value="FATTY ACID-BINDING PROTEIN TM_1468"/>
    <property type="match status" value="1"/>
</dbReference>
<evidence type="ECO:0000313" key="2">
    <source>
        <dbReference type="EMBL" id="MSR90969.1"/>
    </source>
</evidence>
<accession>A0A7X2MXM7</accession>
<dbReference type="InterPro" id="IPR003797">
    <property type="entry name" value="DegV"/>
</dbReference>
<evidence type="ECO:0000256" key="1">
    <source>
        <dbReference type="ARBA" id="ARBA00023121"/>
    </source>
</evidence>
<dbReference type="Pfam" id="PF02645">
    <property type="entry name" value="DegV"/>
    <property type="match status" value="1"/>
</dbReference>
<dbReference type="SUPFAM" id="SSF82549">
    <property type="entry name" value="DAK1/DegV-like"/>
    <property type="match status" value="1"/>
</dbReference>
<keyword evidence="3" id="KW-1185">Reference proteome</keyword>
<dbReference type="Proteomes" id="UP000460287">
    <property type="component" value="Unassembled WGS sequence"/>
</dbReference>
<evidence type="ECO:0000313" key="3">
    <source>
        <dbReference type="Proteomes" id="UP000460287"/>
    </source>
</evidence>
<dbReference type="PANTHER" id="PTHR33434">
    <property type="entry name" value="DEGV DOMAIN-CONTAINING PROTEIN DR_1986-RELATED"/>
    <property type="match status" value="1"/>
</dbReference>
<keyword evidence="1" id="KW-0446">Lipid-binding</keyword>
<dbReference type="AlphaFoldDB" id="A0A7X2MXM7"/>
<sequence length="281" mass="30962">MVRILSDSSTLLSIEDAHKQNLDVIPLSITINGETYKENEEITTGKLVEIINEGHMPMSSQPAIGEVIDTYNKYKNDEIINITMADGLSGTYNSACMAKNMDDNSDRIEVVNSKTLCGPHRYLSLIAASLANEGKSKSEIIDILNDLIDTSISFLIPKDFDYLVRGGRLSKTAGKLGGLMKVVPVMQLEEDGKSLKKYTVCRTFNKAIARICDYYLSNGIDENYMIYVTHACNIEMAQNAKDVINSKIEGADVEIMELSPVFTTHGGPGCIAVQTIKKYIS</sequence>
<dbReference type="EMBL" id="VULX01000006">
    <property type="protein sequence ID" value="MSR90969.1"/>
    <property type="molecule type" value="Genomic_DNA"/>
</dbReference>